<sequence>MEYEKLYAHIKCEINSDNNIIMNDITNMELVNKYIKEILINKLSRTIYQTIFDIEICKPELLAGIDESKFNFTELLAKQTLSETKSLALKKIMFMKTFGITDSSDQKEFIRFYNEYASKKVIIRRFERFFSYDKQYNEIDYNLNHHNDGKDKLRDKIILEFINFILGKNKTNYKPYSLSYTLTQDEHNTAVFTVQTQSMYFSD</sequence>
<dbReference type="EMBL" id="KM982402">
    <property type="protein sequence ID" value="AKI80649.1"/>
    <property type="molecule type" value="Genomic_DNA"/>
</dbReference>
<organism evidence="1 2">
    <name type="scientific">Acanthamoeba polyphaga mimivirus Kroon</name>
    <dbReference type="NCBI Taxonomy" id="3069720"/>
    <lineage>
        <taxon>Viruses</taxon>
        <taxon>Varidnaviria</taxon>
        <taxon>Bamfordvirae</taxon>
        <taxon>Nucleocytoviricota</taxon>
        <taxon>Megaviricetes</taxon>
        <taxon>Imitervirales</taxon>
        <taxon>Mimiviridae</taxon>
        <taxon>Megamimivirinae</taxon>
        <taxon>Mimivirus</taxon>
        <taxon>Mimivirus lagoaense</taxon>
    </lineage>
</organism>
<proteinExistence type="predicted"/>
<keyword evidence="2" id="KW-1185">Reference proteome</keyword>
<evidence type="ECO:0000313" key="2">
    <source>
        <dbReference type="Proteomes" id="UP000240461"/>
    </source>
</evidence>
<protein>
    <submittedName>
        <fullName evidence="1">Uncharacterized protein</fullName>
    </submittedName>
</protein>
<evidence type="ECO:0000313" key="1">
    <source>
        <dbReference type="EMBL" id="AKI80649.1"/>
    </source>
</evidence>
<dbReference type="KEGG" id="vg:80514447"/>
<accession>A0A0G2Y7W5</accession>
<dbReference type="Proteomes" id="UP000240461">
    <property type="component" value="Segment"/>
</dbReference>
<reference evidence="1 2" key="1">
    <citation type="submission" date="2014-10" db="EMBL/GenBank/DDBJ databases">
        <title>Pan-genome analysis of Brazilian lineage A amoebal mimiviruses.</title>
        <authorList>
            <person name="Assis F.L."/>
            <person name="Abrahao J.S."/>
            <person name="Kroon E.G."/>
            <person name="Dornas F.P."/>
            <person name="Andrade K.R."/>
            <person name="Borato P.V.M."/>
            <person name="Pilotto M.R."/>
            <person name="Benamar S."/>
            <person name="LaScola B."/>
            <person name="Colson P."/>
        </authorList>
    </citation>
    <scope>NUCLEOTIDE SEQUENCE [LARGE SCALE GENOMIC DNA]</scope>
    <source>
        <strain evidence="1 2">Kroon</strain>
    </source>
</reference>
<name>A0A0G2Y7W5_9VIRU</name>